<evidence type="ECO:0000313" key="2">
    <source>
        <dbReference type="Proteomes" id="UP001597460"/>
    </source>
</evidence>
<proteinExistence type="predicted"/>
<accession>A0ABW5JGV0</accession>
<evidence type="ECO:0000313" key="1">
    <source>
        <dbReference type="EMBL" id="MFD2531262.1"/>
    </source>
</evidence>
<name>A0ABW5JGV0_9BACT</name>
<gene>
    <name evidence="1" type="ORF">ACFSVN_02250</name>
</gene>
<sequence>MKIQMNVKTSSTITCPLCGNKASEAMPEDSCHFFWECPGCGEIIKPKQGDCCVFCSYGDADCPPVKQNKSCY</sequence>
<dbReference type="InterPro" id="IPR047677">
    <property type="entry name" value="GDCCVxC"/>
</dbReference>
<dbReference type="EMBL" id="JBHULI010000002">
    <property type="protein sequence ID" value="MFD2531262.1"/>
    <property type="molecule type" value="Genomic_DNA"/>
</dbReference>
<dbReference type="Proteomes" id="UP001597460">
    <property type="component" value="Unassembled WGS sequence"/>
</dbReference>
<dbReference type="RefSeq" id="WP_390297969.1">
    <property type="nucleotide sequence ID" value="NZ_JBHULI010000002.1"/>
</dbReference>
<keyword evidence="2" id="KW-1185">Reference proteome</keyword>
<organism evidence="1 2">
    <name type="scientific">Gracilimonas halophila</name>
    <dbReference type="NCBI Taxonomy" id="1834464"/>
    <lineage>
        <taxon>Bacteria</taxon>
        <taxon>Pseudomonadati</taxon>
        <taxon>Balneolota</taxon>
        <taxon>Balneolia</taxon>
        <taxon>Balneolales</taxon>
        <taxon>Balneolaceae</taxon>
        <taxon>Gracilimonas</taxon>
    </lineage>
</organism>
<protein>
    <submittedName>
        <fullName evidence="1">GDCCVxC domain-containing (Seleno)protein</fullName>
    </submittedName>
</protein>
<reference evidence="2" key="1">
    <citation type="journal article" date="2019" name="Int. J. Syst. Evol. Microbiol.">
        <title>The Global Catalogue of Microorganisms (GCM) 10K type strain sequencing project: providing services to taxonomists for standard genome sequencing and annotation.</title>
        <authorList>
            <consortium name="The Broad Institute Genomics Platform"/>
            <consortium name="The Broad Institute Genome Sequencing Center for Infectious Disease"/>
            <person name="Wu L."/>
            <person name="Ma J."/>
        </authorList>
    </citation>
    <scope>NUCLEOTIDE SEQUENCE [LARGE SCALE GENOMIC DNA]</scope>
    <source>
        <strain evidence="2">KCTC 52042</strain>
    </source>
</reference>
<dbReference type="NCBIfam" id="NF041374">
    <property type="entry name" value="GDCCVxC"/>
    <property type="match status" value="1"/>
</dbReference>
<comment type="caution">
    <text evidence="1">The sequence shown here is derived from an EMBL/GenBank/DDBJ whole genome shotgun (WGS) entry which is preliminary data.</text>
</comment>